<dbReference type="AlphaFoldDB" id="A0A7S7M955"/>
<dbReference type="EMBL" id="CP063767">
    <property type="protein sequence ID" value="QOY61014.1"/>
    <property type="molecule type" value="Genomic_DNA"/>
</dbReference>
<organism evidence="3 4">
    <name type="scientific">Thermophilibacter immobilis</name>
    <dbReference type="NCBI Taxonomy" id="2779519"/>
    <lineage>
        <taxon>Bacteria</taxon>
        <taxon>Bacillati</taxon>
        <taxon>Actinomycetota</taxon>
        <taxon>Coriobacteriia</taxon>
        <taxon>Coriobacteriales</taxon>
        <taxon>Atopobiaceae</taxon>
        <taxon>Thermophilibacter</taxon>
    </lineage>
</organism>
<feature type="transmembrane region" description="Helical" evidence="2">
    <location>
        <begin position="29"/>
        <end position="55"/>
    </location>
</feature>
<accession>A0A7S7M955</accession>
<reference evidence="3 4" key="1">
    <citation type="submission" date="2020-10" db="EMBL/GenBank/DDBJ databases">
        <title>Olsenella immobilis sp.nov., isolated from the mud in a fermentation cellar used for the production of Chinese strong-flavoured liquor.</title>
        <authorList>
            <person name="Lu L."/>
        </authorList>
    </citation>
    <scope>NUCLEOTIDE SEQUENCE [LARGE SCALE GENOMIC DNA]</scope>
    <source>
        <strain evidence="3 4">LZLJ-2</strain>
    </source>
</reference>
<protein>
    <submittedName>
        <fullName evidence="3">Uncharacterized protein</fullName>
    </submittedName>
</protein>
<name>A0A7S7M955_9ACTN</name>
<evidence type="ECO:0000313" key="3">
    <source>
        <dbReference type="EMBL" id="QOY61014.1"/>
    </source>
</evidence>
<dbReference type="RefSeq" id="WP_194371965.1">
    <property type="nucleotide sequence ID" value="NZ_CP063767.1"/>
</dbReference>
<proteinExistence type="predicted"/>
<keyword evidence="4" id="KW-1185">Reference proteome</keyword>
<keyword evidence="1" id="KW-0175">Coiled coil</keyword>
<evidence type="ECO:0000256" key="1">
    <source>
        <dbReference type="SAM" id="Coils"/>
    </source>
</evidence>
<dbReference type="KEGG" id="tio:INP52_02040"/>
<keyword evidence="2" id="KW-0812">Transmembrane</keyword>
<evidence type="ECO:0000313" key="4">
    <source>
        <dbReference type="Proteomes" id="UP000593735"/>
    </source>
</evidence>
<keyword evidence="2" id="KW-1133">Transmembrane helix</keyword>
<feature type="coiled-coil region" evidence="1">
    <location>
        <begin position="419"/>
        <end position="446"/>
    </location>
</feature>
<evidence type="ECO:0000256" key="2">
    <source>
        <dbReference type="SAM" id="Phobius"/>
    </source>
</evidence>
<feature type="coiled-coil region" evidence="1">
    <location>
        <begin position="191"/>
        <end position="218"/>
    </location>
</feature>
<gene>
    <name evidence="3" type="ORF">INP52_02040</name>
</gene>
<keyword evidence="2" id="KW-0472">Membrane</keyword>
<dbReference type="Proteomes" id="UP000593735">
    <property type="component" value="Chromosome"/>
</dbReference>
<sequence>MRTGSVSGGERGGGRAPVLSLFRDDEDGFTTVAVAIALLLSLTLVFSAAAASWVAARSSEVQSVADAAAMAGENAVAAFSTVAQVLDACVLSMGLAGIVVYGAGLVTSCVPALTATGAVMCETGGKILETRRQFAQSAAQGIERLEDTLPLLVVANSASCVEANAQEGLVYVGCALPFPTESQSDFSAFEADVDDQELAELSEQMRTASEEAAETQGRVQDTLARGWMADCGSAPYCLRERAASLAGLSGAENPNYPSVAGWTFGAPLLRARRYYAARLQRTPVKGATAEELTDAACRRAFYEYALGKVREGSYEELDDGVVLIDLPELPRNAEQTRATELYTQVLWPCTLEDGVRTLHSSTSCPAATGPAAGPASLADLDAGVLASCDTCRMDAGELGRVAAASTSIENGFEYHWRAVVEASEQYEQARNEQAQAERRSRELAEEGSGAFSRALEQLHVARPTLCPPGAWGCVAVVARTSSQTVPTELTQAFLSSAELPEGAAASAAVLAPDESTAQNNVLASFFDALSAGDSALGGTADAVLELWGDLLVGYGSAYEGVAGAGGRFLEGLDGVLGGSVGSWLKGRLKEVMVSAGLEPADLRLRKPVLVNTQDVLGQSGLDQASSVRDLVRKLPDAGTAYDFARAAGLWLVEEVGDATFTVAEITLPGTDVSWPLTIDLSRLGEVA</sequence>